<evidence type="ECO:0000313" key="3">
    <source>
        <dbReference type="EMBL" id="MCD5314906.1"/>
    </source>
</evidence>
<evidence type="ECO:0000256" key="1">
    <source>
        <dbReference type="SAM" id="MobiDB-lite"/>
    </source>
</evidence>
<comment type="caution">
    <text evidence="3">The sequence shown here is derived from an EMBL/GenBank/DDBJ whole genome shotgun (WGS) entry which is preliminary data.</text>
</comment>
<name>A0A9X1SWL2_9ACTN</name>
<evidence type="ECO:0000313" key="4">
    <source>
        <dbReference type="Proteomes" id="UP001138997"/>
    </source>
</evidence>
<dbReference type="InterPro" id="IPR011009">
    <property type="entry name" value="Kinase-like_dom_sf"/>
</dbReference>
<dbReference type="SUPFAM" id="SSF56112">
    <property type="entry name" value="Protein kinase-like (PK-like)"/>
    <property type="match status" value="2"/>
</dbReference>
<dbReference type="EMBL" id="JAJOMB010000019">
    <property type="protein sequence ID" value="MCD5314906.1"/>
    <property type="molecule type" value="Genomic_DNA"/>
</dbReference>
<evidence type="ECO:0000259" key="2">
    <source>
        <dbReference type="Pfam" id="PF01636"/>
    </source>
</evidence>
<dbReference type="Pfam" id="PF01636">
    <property type="entry name" value="APH"/>
    <property type="match status" value="1"/>
</dbReference>
<dbReference type="Proteomes" id="UP001138997">
    <property type="component" value="Unassembled WGS sequence"/>
</dbReference>
<feature type="domain" description="Aminoglycoside phosphotransferase" evidence="2">
    <location>
        <begin position="141"/>
        <end position="434"/>
    </location>
</feature>
<feature type="region of interest" description="Disordered" evidence="1">
    <location>
        <begin position="223"/>
        <end position="300"/>
    </location>
</feature>
<dbReference type="RefSeq" id="WP_231447712.1">
    <property type="nucleotide sequence ID" value="NZ_JAJOMB010000019.1"/>
</dbReference>
<dbReference type="Gene3D" id="3.90.1200.10">
    <property type="match status" value="1"/>
</dbReference>
<reference evidence="3" key="1">
    <citation type="submission" date="2021-11" db="EMBL/GenBank/DDBJ databases">
        <title>Streptomyces corallinus and Kineosporia corallina sp. nov., two new coral-derived marine actinobacteria.</title>
        <authorList>
            <person name="Buangrab K."/>
            <person name="Sutthacheep M."/>
            <person name="Yeemin T."/>
            <person name="Harunari E."/>
            <person name="Igarashi Y."/>
            <person name="Sripreechasak P."/>
            <person name="Kanchanasin P."/>
            <person name="Tanasupawat S."/>
            <person name="Phongsopitanun W."/>
        </authorList>
    </citation>
    <scope>NUCLEOTIDE SEQUENCE</scope>
    <source>
        <strain evidence="3">JCM 31032</strain>
    </source>
</reference>
<sequence length="475" mass="48965">MNSDLARRDPELTALPMMLEDDLLASWVSGAVGSPVVLRRKYLRYKRHTAIVVTAAVDDGPAGLPRELVVWHWADGGRPKLDKLCRKAPAGAVLHVDAAAGLVLGTPAADRHLPGLAAVLGGEQEVRTLSFKPGRRWVGSVGTADGGRQLVRVYPPRDLARFSSAARGLAGSGAPVAALLGTRAPGGASFEWVPGRALELPLTARDARDLGAVVGQLHRTPVALLPPSGTVEGELSENDSAHSVSAPASAGEAFGDAAGRPEPSAPAPAGRGGPGGASRLPVPALLGTGGPGSSRTAAAGSVQAGESAALEAVSAALNGTHGPEVPATVALAAWLVPDLASRLRRLARIAQNVDLSGGPQVVLHGDLSADQVVRGPDGRLTLIDLDRVRIGPAADDLGCLAASVLLEKGSATDVLREFGTGYGPLPDEAAIRAWTLVHLLARSTEAFRTCRPDWPDQVRHAVEAAEELAQEEVYP</sequence>
<protein>
    <submittedName>
        <fullName evidence="3">Phosphotransferase</fullName>
    </submittedName>
</protein>
<gene>
    <name evidence="3" type="ORF">LR394_28790</name>
</gene>
<dbReference type="InterPro" id="IPR002575">
    <property type="entry name" value="Aminoglycoside_PTrfase"/>
</dbReference>
<keyword evidence="4" id="KW-1185">Reference proteome</keyword>
<dbReference type="AlphaFoldDB" id="A0A9X1SWL2"/>
<accession>A0A9X1SWL2</accession>
<organism evidence="3 4">
    <name type="scientific">Kineosporia babensis</name>
    <dbReference type="NCBI Taxonomy" id="499548"/>
    <lineage>
        <taxon>Bacteria</taxon>
        <taxon>Bacillati</taxon>
        <taxon>Actinomycetota</taxon>
        <taxon>Actinomycetes</taxon>
        <taxon>Kineosporiales</taxon>
        <taxon>Kineosporiaceae</taxon>
        <taxon>Kineosporia</taxon>
    </lineage>
</organism>
<proteinExistence type="predicted"/>